<evidence type="ECO:0000313" key="1">
    <source>
        <dbReference type="EMBL" id="MFC5588378.1"/>
    </source>
</evidence>
<evidence type="ECO:0008006" key="3">
    <source>
        <dbReference type="Google" id="ProtNLM"/>
    </source>
</evidence>
<accession>A0ABW0THC9</accession>
<dbReference type="Gene3D" id="3.40.50.720">
    <property type="entry name" value="NAD(P)-binding Rossmann-like Domain"/>
    <property type="match status" value="1"/>
</dbReference>
<dbReference type="InterPro" id="IPR036291">
    <property type="entry name" value="NAD(P)-bd_dom_sf"/>
</dbReference>
<protein>
    <recommendedName>
        <fullName evidence="3">Dipicolinate synthase subunit A</fullName>
    </recommendedName>
</protein>
<organism evidence="1 2">
    <name type="scientific">Sporosarcina soli</name>
    <dbReference type="NCBI Taxonomy" id="334736"/>
    <lineage>
        <taxon>Bacteria</taxon>
        <taxon>Bacillati</taxon>
        <taxon>Bacillota</taxon>
        <taxon>Bacilli</taxon>
        <taxon>Bacillales</taxon>
        <taxon>Caryophanaceae</taxon>
        <taxon>Sporosarcina</taxon>
    </lineage>
</organism>
<dbReference type="Proteomes" id="UP001596109">
    <property type="component" value="Unassembled WGS sequence"/>
</dbReference>
<dbReference type="EMBL" id="JBHSNO010000005">
    <property type="protein sequence ID" value="MFC5588378.1"/>
    <property type="molecule type" value="Genomic_DNA"/>
</dbReference>
<evidence type="ECO:0000313" key="2">
    <source>
        <dbReference type="Proteomes" id="UP001596109"/>
    </source>
</evidence>
<proteinExistence type="predicted"/>
<gene>
    <name evidence="1" type="ORF">ACFPRA_05750</name>
</gene>
<keyword evidence="2" id="KW-1185">Reference proteome</keyword>
<comment type="caution">
    <text evidence="1">The sequence shown here is derived from an EMBL/GenBank/DDBJ whole genome shotgun (WGS) entry which is preliminary data.</text>
</comment>
<dbReference type="RefSeq" id="WP_381431632.1">
    <property type="nucleotide sequence ID" value="NZ_JBHSNO010000005.1"/>
</dbReference>
<name>A0ABW0THC9_9BACL</name>
<sequence length="257" mass="28753">MTEEKWLFIGTDKRLAVCSEMMADRGFITTHIATDSYSEQLATYLLMETPKHIVFPIRQMKGTIPPDLLHKEAKLYTGVASEEWLAPFKETGLTVYSYLKDEPYIWQNARLTAEAFIREYYAYAGRSIAENRFHIAGFGKVGKTAAHALTALGADVTIVARSNSQLGEASVLGYRTERLTDDWEMKEGNLVNTIPAKWLAVPETSRLHIFDLASAPGCLREVPIPEYYTVLLGLPGKHFPVDAAAVLAEALERMHRG</sequence>
<dbReference type="SUPFAM" id="SSF51735">
    <property type="entry name" value="NAD(P)-binding Rossmann-fold domains"/>
    <property type="match status" value="1"/>
</dbReference>
<reference evidence="2" key="1">
    <citation type="journal article" date="2019" name="Int. J. Syst. Evol. Microbiol.">
        <title>The Global Catalogue of Microorganisms (GCM) 10K type strain sequencing project: providing services to taxonomists for standard genome sequencing and annotation.</title>
        <authorList>
            <consortium name="The Broad Institute Genomics Platform"/>
            <consortium name="The Broad Institute Genome Sequencing Center for Infectious Disease"/>
            <person name="Wu L."/>
            <person name="Ma J."/>
        </authorList>
    </citation>
    <scope>NUCLEOTIDE SEQUENCE [LARGE SCALE GENOMIC DNA]</scope>
    <source>
        <strain evidence="2">CGMCC 4.1434</strain>
    </source>
</reference>